<comment type="caution">
    <text evidence="2">The sequence shown here is derived from an EMBL/GenBank/DDBJ whole genome shotgun (WGS) entry which is preliminary data.</text>
</comment>
<keyword evidence="1" id="KW-0732">Signal</keyword>
<accession>A0ABQ2VDH8</accession>
<evidence type="ECO:0008006" key="4">
    <source>
        <dbReference type="Google" id="ProtNLM"/>
    </source>
</evidence>
<evidence type="ECO:0000313" key="3">
    <source>
        <dbReference type="Proteomes" id="UP000649573"/>
    </source>
</evidence>
<evidence type="ECO:0000256" key="1">
    <source>
        <dbReference type="SAM" id="SignalP"/>
    </source>
</evidence>
<sequence>MRKPLAIAAALAATLLSVGIGTANAAETVPGCASAKQIGTTGHITYQGQTIGSVKQFAGCGKNYPYLWVWDSYYNSHRNVRVSNWIAEFSNGEEIPHGGGEATGKQELWGKGAATLDKCTKAVATIRVGTGVTDYVWGATDKRC</sequence>
<protein>
    <recommendedName>
        <fullName evidence="4">Secreted protein</fullName>
    </recommendedName>
</protein>
<feature type="chain" id="PRO_5046458112" description="Secreted protein" evidence="1">
    <location>
        <begin position="26"/>
        <end position="144"/>
    </location>
</feature>
<gene>
    <name evidence="2" type="ORF">GCM10010178_78970</name>
</gene>
<dbReference type="EMBL" id="BMRE01000059">
    <property type="protein sequence ID" value="GGU75876.1"/>
    <property type="molecule type" value="Genomic_DNA"/>
</dbReference>
<proteinExistence type="predicted"/>
<name>A0ABQ2VDH8_9PSEU</name>
<dbReference type="RefSeq" id="WP_189258903.1">
    <property type="nucleotide sequence ID" value="NZ_BMRE01000059.1"/>
</dbReference>
<reference evidence="3" key="1">
    <citation type="journal article" date="2019" name="Int. J. Syst. Evol. Microbiol.">
        <title>The Global Catalogue of Microorganisms (GCM) 10K type strain sequencing project: providing services to taxonomists for standard genome sequencing and annotation.</title>
        <authorList>
            <consortium name="The Broad Institute Genomics Platform"/>
            <consortium name="The Broad Institute Genome Sequencing Center for Infectious Disease"/>
            <person name="Wu L."/>
            <person name="Ma J."/>
        </authorList>
    </citation>
    <scope>NUCLEOTIDE SEQUENCE [LARGE SCALE GENOMIC DNA]</scope>
    <source>
        <strain evidence="3">JCM 3296</strain>
    </source>
</reference>
<feature type="signal peptide" evidence="1">
    <location>
        <begin position="1"/>
        <end position="25"/>
    </location>
</feature>
<dbReference type="Proteomes" id="UP000649573">
    <property type="component" value="Unassembled WGS sequence"/>
</dbReference>
<evidence type="ECO:0000313" key="2">
    <source>
        <dbReference type="EMBL" id="GGU75876.1"/>
    </source>
</evidence>
<keyword evidence="3" id="KW-1185">Reference proteome</keyword>
<organism evidence="2 3">
    <name type="scientific">Lentzea flava</name>
    <dbReference type="NCBI Taxonomy" id="103732"/>
    <lineage>
        <taxon>Bacteria</taxon>
        <taxon>Bacillati</taxon>
        <taxon>Actinomycetota</taxon>
        <taxon>Actinomycetes</taxon>
        <taxon>Pseudonocardiales</taxon>
        <taxon>Pseudonocardiaceae</taxon>
        <taxon>Lentzea</taxon>
    </lineage>
</organism>